<evidence type="ECO:0000256" key="1">
    <source>
        <dbReference type="ARBA" id="ARBA00022734"/>
    </source>
</evidence>
<dbReference type="PROSITE" id="PS50022">
    <property type="entry name" value="FA58C_3"/>
    <property type="match status" value="1"/>
</dbReference>
<dbReference type="InterPro" id="IPR008979">
    <property type="entry name" value="Galactose-bd-like_sf"/>
</dbReference>
<dbReference type="Gene3D" id="2.60.40.2080">
    <property type="match status" value="1"/>
</dbReference>
<dbReference type="InterPro" id="IPR037221">
    <property type="entry name" value="H-type_lectin_dom_sf"/>
</dbReference>
<dbReference type="SUPFAM" id="SSF49785">
    <property type="entry name" value="Galactose-binding domain-like"/>
    <property type="match status" value="1"/>
</dbReference>
<dbReference type="InterPro" id="IPR000421">
    <property type="entry name" value="FA58C"/>
</dbReference>
<dbReference type="SUPFAM" id="SSF141086">
    <property type="entry name" value="Agglutinin HPA-like"/>
    <property type="match status" value="1"/>
</dbReference>
<dbReference type="InterPro" id="IPR019019">
    <property type="entry name" value="H-type_lectin_domain"/>
</dbReference>
<dbReference type="EMBL" id="AJWJ01000556">
    <property type="protein sequence ID" value="KAF2070019.1"/>
    <property type="molecule type" value="Genomic_DNA"/>
</dbReference>
<dbReference type="PANTHER" id="PTHR46938">
    <property type="entry name" value="DISCOIDIN-1 SUBUNIT A-RELATED-RELATED"/>
    <property type="match status" value="1"/>
</dbReference>
<dbReference type="GO" id="GO:0009986">
    <property type="term" value="C:cell surface"/>
    <property type="evidence" value="ECO:0007669"/>
    <property type="project" value="TreeGrafter"/>
</dbReference>
<dbReference type="AlphaFoldDB" id="A0A8J4V3P9"/>
<dbReference type="FunFam" id="2.60.40.2080:FF:000001">
    <property type="entry name" value="Discoidin-1 subunit A"/>
    <property type="match status" value="1"/>
</dbReference>
<accession>A0A8J4V3P9</accession>
<dbReference type="GO" id="GO:0046871">
    <property type="term" value="F:N-acetylgalactosamine binding"/>
    <property type="evidence" value="ECO:0007669"/>
    <property type="project" value="TreeGrafter"/>
</dbReference>
<keyword evidence="2" id="KW-0130">Cell adhesion</keyword>
<reference evidence="4" key="1">
    <citation type="submission" date="2020-01" db="EMBL/GenBank/DDBJ databases">
        <title>Development of genomics and gene disruption for Polysphondylium violaceum indicates a role for the polyketide synthase stlB in stalk morphogenesis.</title>
        <authorList>
            <person name="Narita B."/>
            <person name="Kawabe Y."/>
            <person name="Kin K."/>
            <person name="Saito T."/>
            <person name="Gibbs R."/>
            <person name="Kuspa A."/>
            <person name="Muzny D."/>
            <person name="Queller D."/>
            <person name="Richards S."/>
            <person name="Strassman J."/>
            <person name="Sucgang R."/>
            <person name="Worley K."/>
            <person name="Schaap P."/>
        </authorList>
    </citation>
    <scope>NUCLEOTIDE SEQUENCE</scope>
    <source>
        <strain evidence="4">QSvi11</strain>
    </source>
</reference>
<evidence type="ECO:0000259" key="3">
    <source>
        <dbReference type="PROSITE" id="PS50022"/>
    </source>
</evidence>
<dbReference type="InterPro" id="IPR052487">
    <property type="entry name" value="Galactose-binding_lectin"/>
</dbReference>
<dbReference type="Pfam" id="PF09458">
    <property type="entry name" value="H_lectin"/>
    <property type="match status" value="1"/>
</dbReference>
<dbReference type="Gene3D" id="2.60.120.260">
    <property type="entry name" value="Galactose-binding domain-like"/>
    <property type="match status" value="1"/>
</dbReference>
<dbReference type="CDD" id="cd00057">
    <property type="entry name" value="FA58C"/>
    <property type="match status" value="1"/>
</dbReference>
<keyword evidence="1" id="KW-0430">Lectin</keyword>
<dbReference type="OrthoDB" id="5985199at2759"/>
<dbReference type="GO" id="GO:0070492">
    <property type="term" value="F:oligosaccharide binding"/>
    <property type="evidence" value="ECO:0007669"/>
    <property type="project" value="TreeGrafter"/>
</dbReference>
<protein>
    <recommendedName>
        <fullName evidence="3">F5/8 type C domain-containing protein</fullName>
    </recommendedName>
</protein>
<evidence type="ECO:0000313" key="4">
    <source>
        <dbReference type="EMBL" id="KAF2070019.1"/>
    </source>
</evidence>
<dbReference type="SMART" id="SM00231">
    <property type="entry name" value="FA58C"/>
    <property type="match status" value="1"/>
</dbReference>
<comment type="caution">
    <text evidence="4">The sequence shown here is derived from an EMBL/GenBank/DDBJ whole genome shotgun (WGS) entry which is preliminary data.</text>
</comment>
<dbReference type="PANTHER" id="PTHR46938:SF1">
    <property type="entry name" value="DISCOIDIN-1 SUBUNIT A-RELATED"/>
    <property type="match status" value="1"/>
</dbReference>
<dbReference type="GO" id="GO:0098609">
    <property type="term" value="P:cell-cell adhesion"/>
    <property type="evidence" value="ECO:0007669"/>
    <property type="project" value="TreeGrafter"/>
</dbReference>
<proteinExistence type="predicted"/>
<keyword evidence="5" id="KW-1185">Reference proteome</keyword>
<feature type="domain" description="F5/8 type C" evidence="3">
    <location>
        <begin position="9"/>
        <end position="152"/>
    </location>
</feature>
<dbReference type="FunFam" id="2.60.120.260:FF:000016">
    <property type="entry name" value="Contactin-associated protein-like 4 isoform 1"/>
    <property type="match status" value="1"/>
</dbReference>
<sequence length="253" mass="27872">MSVAGLVPCLSNSMLNLRTSTNYNGVHTQFNCVLNYKNNGQNGIAGSEAWCSSNIDTNQFLVAGGEVPKTFMAVAIQGRGDADQWVTSYKIRYSLDNVSWSEYRNGAAINACTDRNTVQTHFFDAPIRARSIAIHPLSWQGHISMRCELYIKPLTTSVVQSGSNVYTGDNCALNTGSGKRTVSIPVQFPEEFAKVPKVALTFDQIDATDATNQTRIGVQAENVTNKGFNCVFYTWNQNKVYSLRADWVAVSNE</sequence>
<dbReference type="GO" id="GO:0098636">
    <property type="term" value="C:protein complex involved in cell adhesion"/>
    <property type="evidence" value="ECO:0007669"/>
    <property type="project" value="TreeGrafter"/>
</dbReference>
<evidence type="ECO:0000256" key="2">
    <source>
        <dbReference type="ARBA" id="ARBA00022889"/>
    </source>
</evidence>
<dbReference type="Proteomes" id="UP000695562">
    <property type="component" value="Unassembled WGS sequence"/>
</dbReference>
<dbReference type="GO" id="GO:0007010">
    <property type="term" value="P:cytoskeleton organization"/>
    <property type="evidence" value="ECO:0007669"/>
    <property type="project" value="UniProtKB-ARBA"/>
</dbReference>
<evidence type="ECO:0000313" key="5">
    <source>
        <dbReference type="Proteomes" id="UP000695562"/>
    </source>
</evidence>
<dbReference type="GO" id="GO:0045335">
    <property type="term" value="C:phagocytic vesicle"/>
    <property type="evidence" value="ECO:0007669"/>
    <property type="project" value="TreeGrafter"/>
</dbReference>
<dbReference type="PROSITE" id="PS01285">
    <property type="entry name" value="FA58C_1"/>
    <property type="match status" value="1"/>
</dbReference>
<dbReference type="GO" id="GO:0030247">
    <property type="term" value="F:polysaccharide binding"/>
    <property type="evidence" value="ECO:0007669"/>
    <property type="project" value="TreeGrafter"/>
</dbReference>
<organism evidence="4 5">
    <name type="scientific">Polysphondylium violaceum</name>
    <dbReference type="NCBI Taxonomy" id="133409"/>
    <lineage>
        <taxon>Eukaryota</taxon>
        <taxon>Amoebozoa</taxon>
        <taxon>Evosea</taxon>
        <taxon>Eumycetozoa</taxon>
        <taxon>Dictyostelia</taxon>
        <taxon>Dictyosteliales</taxon>
        <taxon>Dictyosteliaceae</taxon>
        <taxon>Polysphondylium</taxon>
    </lineage>
</organism>
<gene>
    <name evidence="4" type="ORF">CYY_008663</name>
</gene>
<dbReference type="Pfam" id="PF00754">
    <property type="entry name" value="F5_F8_type_C"/>
    <property type="match status" value="1"/>
</dbReference>
<name>A0A8J4V3P9_9MYCE</name>